<dbReference type="OrthoDB" id="6892207at2"/>
<reference evidence="1 2" key="1">
    <citation type="submission" date="2018-05" db="EMBL/GenBank/DDBJ databases">
        <title>Leucothrix arctica sp. nov., isolated from Arctic seawater.</title>
        <authorList>
            <person name="Choi A."/>
            <person name="Baek K."/>
        </authorList>
    </citation>
    <scope>NUCLEOTIDE SEQUENCE [LARGE SCALE GENOMIC DNA]</scope>
    <source>
        <strain evidence="1 2">IMCC9719</strain>
    </source>
</reference>
<proteinExistence type="predicted"/>
<sequence length="96" mass="10948">MTQVTFVKKKLENGDWCAKCNDVSARLEKDGTAGFIDRTVVADLADPKSEGIQLAEQYSMDRAPFFVVKDSETNSVEVFDVYFKFKRHMERFAKTA</sequence>
<organism evidence="1 2">
    <name type="scientific">Leucothrix arctica</name>
    <dbReference type="NCBI Taxonomy" id="1481894"/>
    <lineage>
        <taxon>Bacteria</taxon>
        <taxon>Pseudomonadati</taxon>
        <taxon>Pseudomonadota</taxon>
        <taxon>Gammaproteobacteria</taxon>
        <taxon>Thiotrichales</taxon>
        <taxon>Thiotrichaceae</taxon>
        <taxon>Leucothrix</taxon>
    </lineage>
</organism>
<evidence type="ECO:0000313" key="2">
    <source>
        <dbReference type="Proteomes" id="UP000245506"/>
    </source>
</evidence>
<comment type="caution">
    <text evidence="1">The sequence shown here is derived from an EMBL/GenBank/DDBJ whole genome shotgun (WGS) entry which is preliminary data.</text>
</comment>
<accession>A0A317CGI7</accession>
<gene>
    <name evidence="1" type="ORF">DKT75_13415</name>
</gene>
<evidence type="ECO:0000313" key="1">
    <source>
        <dbReference type="EMBL" id="PWQ95332.1"/>
    </source>
</evidence>
<protein>
    <recommendedName>
        <fullName evidence="3">Thioredoxin family protein</fullName>
    </recommendedName>
</protein>
<dbReference type="EMBL" id="QGKL01000035">
    <property type="protein sequence ID" value="PWQ95332.1"/>
    <property type="molecule type" value="Genomic_DNA"/>
</dbReference>
<evidence type="ECO:0008006" key="3">
    <source>
        <dbReference type="Google" id="ProtNLM"/>
    </source>
</evidence>
<keyword evidence="2" id="KW-1185">Reference proteome</keyword>
<name>A0A317CGI7_9GAMM</name>
<dbReference type="RefSeq" id="WP_109823944.1">
    <property type="nucleotide sequence ID" value="NZ_QGKL01000035.1"/>
</dbReference>
<dbReference type="AlphaFoldDB" id="A0A317CGI7"/>
<dbReference type="Proteomes" id="UP000245506">
    <property type="component" value="Unassembled WGS sequence"/>
</dbReference>